<dbReference type="AlphaFoldDB" id="A0A0G0RUG6"/>
<evidence type="ECO:0000313" key="3">
    <source>
        <dbReference type="EMBL" id="KKR56178.1"/>
    </source>
</evidence>
<accession>A0A0G0RUG6</accession>
<feature type="region of interest" description="Disordered" evidence="1">
    <location>
        <begin position="264"/>
        <end position="287"/>
    </location>
</feature>
<dbReference type="EMBL" id="LBYR01000003">
    <property type="protein sequence ID" value="KKR56178.1"/>
    <property type="molecule type" value="Genomic_DNA"/>
</dbReference>
<dbReference type="Proteomes" id="UP000034627">
    <property type="component" value="Unassembled WGS sequence"/>
</dbReference>
<proteinExistence type="predicted"/>
<evidence type="ECO:0000313" key="4">
    <source>
        <dbReference type="Proteomes" id="UP000034627"/>
    </source>
</evidence>
<reference evidence="3 4" key="1">
    <citation type="journal article" date="2015" name="Nature">
        <title>rRNA introns, odd ribosomes, and small enigmatic genomes across a large radiation of phyla.</title>
        <authorList>
            <person name="Brown C.T."/>
            <person name="Hug L.A."/>
            <person name="Thomas B.C."/>
            <person name="Sharon I."/>
            <person name="Castelle C.J."/>
            <person name="Singh A."/>
            <person name="Wilkins M.J."/>
            <person name="Williams K.H."/>
            <person name="Banfield J.F."/>
        </authorList>
    </citation>
    <scope>NUCLEOTIDE SEQUENCE [LARGE SCALE GENOMIC DNA]</scope>
</reference>
<keyword evidence="2" id="KW-0472">Membrane</keyword>
<feature type="compositionally biased region" description="Acidic residues" evidence="1">
    <location>
        <begin position="264"/>
        <end position="273"/>
    </location>
</feature>
<name>A0A0G0RUG6_9BACT</name>
<sequence>MNIKDLLISKENPPELFWALVIEKGLVQSGIWYIGDSVAEVLGIGAGIPWESEDELIEATDAALSSAIQKLPESYPEPQKTVFGVSTSWVKDGEISSENLGKIKKLCAELSLTPVGFVVLPEAIAHLYKSEEGAPLNGIVLKSGNENLELSVFKLGELVGTTEVSRSVSLSDDVIEGLSRFQGVSPLPTRFIVYDGKEGELEDVKQTLIQTNWSDGKINFLHTPQVEVLSTEKKVLATALAGGAEMGNVTTVVKSQEGEEEEVDLEEKQDEEGQITQKPPSAETLGFSVGEDVSSMKKEDIQNVSPVQSAPDFSPQSVRPQMVGAPSIKPMNMASGFLAKLKNLFHSFSKIFSRKSTGTYNKNKGLTAILAILGSVLVVIIILWWFVQAAQITIFVTPRRTQENVQIIFDSNGQFDQGSGIIPARLVTDSVSGEKTKSTTGTRLIGNKATGSVQIANGNGTAINLSSGTILTSASGFKFVTDKEASVSGQLLPGSPGTATINVTAFDIGSAYNLAKGEVFSVGNYSKALVAATSTGDFGGGSSQQISAVSKDDMARLEEDLTNELSLNVKTILSGKVSESEVFVDDLVALEPTRENYDRNEGDQADSLKLSLELGATGLAADRTKLLDYAKNMLNSKAPTDYSLSSEQIDFKFTFVSEEDGKYTYDVVVGGNFLPNVDIEKIKSTIIGKNSSVAMEHLNAIPGFDHADVSLKIKFPPPLKTIPRISKNILIMIRPE</sequence>
<comment type="caution">
    <text evidence="3">The sequence shown here is derived from an EMBL/GenBank/DDBJ whole genome shotgun (WGS) entry which is preliminary data.</text>
</comment>
<evidence type="ECO:0000256" key="2">
    <source>
        <dbReference type="SAM" id="Phobius"/>
    </source>
</evidence>
<evidence type="ECO:0000256" key="1">
    <source>
        <dbReference type="SAM" id="MobiDB-lite"/>
    </source>
</evidence>
<keyword evidence="2" id="KW-1133">Transmembrane helix</keyword>
<gene>
    <name evidence="3" type="ORF">UT93_C0003G0010</name>
</gene>
<organism evidence="3 4">
    <name type="scientific">Candidatus Woesebacteria bacterium GW2011_GWF1_40_24</name>
    <dbReference type="NCBI Taxonomy" id="1618601"/>
    <lineage>
        <taxon>Bacteria</taxon>
        <taxon>Candidatus Woeseibacteriota</taxon>
    </lineage>
</organism>
<feature type="transmembrane region" description="Helical" evidence="2">
    <location>
        <begin position="365"/>
        <end position="387"/>
    </location>
</feature>
<keyword evidence="2" id="KW-0812">Transmembrane</keyword>
<protein>
    <submittedName>
        <fullName evidence="3">Uncharacterized protein</fullName>
    </submittedName>
</protein>